<dbReference type="RefSeq" id="XP_024574155.1">
    <property type="nucleotide sequence ID" value="XM_024723150.1"/>
</dbReference>
<dbReference type="GeneID" id="36400897"/>
<name>A0A0P1ABL5_PLAHL</name>
<accession>A0A0P1ABL5</accession>
<dbReference type="EMBL" id="CCYD01000291">
    <property type="protein sequence ID" value="CEG37786.1"/>
    <property type="molecule type" value="Genomic_DNA"/>
</dbReference>
<dbReference type="AlphaFoldDB" id="A0A0P1ABL5"/>
<keyword evidence="2" id="KW-1185">Reference proteome</keyword>
<evidence type="ECO:0000313" key="1">
    <source>
        <dbReference type="EMBL" id="CEG37786.1"/>
    </source>
</evidence>
<sequence length="151" mass="16869">MSFNTTIKLRLRRVAQLLMVVILASFETTIDAVLTSISSETQNSRISLEDLKLLVSQALGNHKEYQITSRAASLSNNKNSRSLLVKVQQLITEIDLYNKAQEMITIETLNSLSSRVKLLENEISHFHITSKGKATESLLEDSGTSLVLHIK</sequence>
<dbReference type="Proteomes" id="UP000054928">
    <property type="component" value="Unassembled WGS sequence"/>
</dbReference>
<protein>
    <submittedName>
        <fullName evidence="1">Uncharacterized protein</fullName>
    </submittedName>
</protein>
<reference evidence="2" key="1">
    <citation type="submission" date="2014-09" db="EMBL/GenBank/DDBJ databases">
        <authorList>
            <person name="Sharma Rahul"/>
            <person name="Thines Marco"/>
        </authorList>
    </citation>
    <scope>NUCLEOTIDE SEQUENCE [LARGE SCALE GENOMIC DNA]</scope>
</reference>
<organism evidence="1 2">
    <name type="scientific">Plasmopara halstedii</name>
    <name type="common">Downy mildew of sunflower</name>
    <dbReference type="NCBI Taxonomy" id="4781"/>
    <lineage>
        <taxon>Eukaryota</taxon>
        <taxon>Sar</taxon>
        <taxon>Stramenopiles</taxon>
        <taxon>Oomycota</taxon>
        <taxon>Peronosporomycetes</taxon>
        <taxon>Peronosporales</taxon>
        <taxon>Peronosporaceae</taxon>
        <taxon>Plasmopara</taxon>
    </lineage>
</organism>
<evidence type="ECO:0000313" key="2">
    <source>
        <dbReference type="Proteomes" id="UP000054928"/>
    </source>
</evidence>
<proteinExistence type="predicted"/>